<proteinExistence type="predicted"/>
<evidence type="ECO:0000256" key="2">
    <source>
        <dbReference type="PROSITE-ProRule" id="PRU00169"/>
    </source>
</evidence>
<dbReference type="Pfam" id="PF00072">
    <property type="entry name" value="Response_reg"/>
    <property type="match status" value="1"/>
</dbReference>
<keyword evidence="1 2" id="KW-0597">Phosphoprotein</keyword>
<evidence type="ECO:0000256" key="3">
    <source>
        <dbReference type="SAM" id="MobiDB-lite"/>
    </source>
</evidence>
<dbReference type="SUPFAM" id="SSF52172">
    <property type="entry name" value="CheY-like"/>
    <property type="match status" value="1"/>
</dbReference>
<dbReference type="InterPro" id="IPR050595">
    <property type="entry name" value="Bact_response_regulator"/>
</dbReference>
<dbReference type="PANTHER" id="PTHR44591:SF3">
    <property type="entry name" value="RESPONSE REGULATORY DOMAIN-CONTAINING PROTEIN"/>
    <property type="match status" value="1"/>
</dbReference>
<evidence type="ECO:0000313" key="5">
    <source>
        <dbReference type="EMBL" id="QOV90569.1"/>
    </source>
</evidence>
<evidence type="ECO:0000313" key="6">
    <source>
        <dbReference type="Proteomes" id="UP000593765"/>
    </source>
</evidence>
<dbReference type="CDD" id="cd00156">
    <property type="entry name" value="REC"/>
    <property type="match status" value="1"/>
</dbReference>
<feature type="compositionally biased region" description="Basic and acidic residues" evidence="3">
    <location>
        <begin position="16"/>
        <end position="28"/>
    </location>
</feature>
<reference evidence="5 6" key="1">
    <citation type="submission" date="2020-10" db="EMBL/GenBank/DDBJ databases">
        <title>Wide distribution of Phycisphaera-like planctomycetes from WD2101 soil group in peatlands and genome analysis of the first cultivated representative.</title>
        <authorList>
            <person name="Dedysh S.N."/>
            <person name="Beletsky A.V."/>
            <person name="Ivanova A."/>
            <person name="Kulichevskaya I.S."/>
            <person name="Suzina N.E."/>
            <person name="Philippov D.A."/>
            <person name="Rakitin A.L."/>
            <person name="Mardanov A.V."/>
            <person name="Ravin N.V."/>
        </authorList>
    </citation>
    <scope>NUCLEOTIDE SEQUENCE [LARGE SCALE GENOMIC DNA]</scope>
    <source>
        <strain evidence="5 6">M1803</strain>
    </source>
</reference>
<dbReference type="SMART" id="SM00448">
    <property type="entry name" value="REC"/>
    <property type="match status" value="1"/>
</dbReference>
<dbReference type="GO" id="GO:0000160">
    <property type="term" value="P:phosphorelay signal transduction system"/>
    <property type="evidence" value="ECO:0007669"/>
    <property type="project" value="InterPro"/>
</dbReference>
<evidence type="ECO:0000256" key="1">
    <source>
        <dbReference type="ARBA" id="ARBA00022553"/>
    </source>
</evidence>
<protein>
    <submittedName>
        <fullName evidence="5">Response regulator</fullName>
    </submittedName>
</protein>
<dbReference type="PANTHER" id="PTHR44591">
    <property type="entry name" value="STRESS RESPONSE REGULATOR PROTEIN 1"/>
    <property type="match status" value="1"/>
</dbReference>
<sequence length="165" mass="18228">MLEHRKGNAVPSGESDSARCHPGPERSRAGCTRPRILLVEDDDLSARMMAKLLEDEQFECRYATDYRSALRTASEWIPDFLVCDIDLQSRRDGCDVLRSMRTAYQTIQGISVSGLEFGEARARSEQGGFALHLSKPIDAARLISSLRSLMLSPPRASGRSPAASE</sequence>
<dbReference type="InterPro" id="IPR001789">
    <property type="entry name" value="Sig_transdc_resp-reg_receiver"/>
</dbReference>
<dbReference type="Proteomes" id="UP000593765">
    <property type="component" value="Chromosome"/>
</dbReference>
<evidence type="ECO:0000259" key="4">
    <source>
        <dbReference type="PROSITE" id="PS50110"/>
    </source>
</evidence>
<name>A0A7M2WYS1_9BACT</name>
<dbReference type="EMBL" id="CP063458">
    <property type="protein sequence ID" value="QOV90569.1"/>
    <property type="molecule type" value="Genomic_DNA"/>
</dbReference>
<gene>
    <name evidence="5" type="ORF">IPV69_04160</name>
</gene>
<dbReference type="PROSITE" id="PS50110">
    <property type="entry name" value="RESPONSE_REGULATORY"/>
    <property type="match status" value="1"/>
</dbReference>
<dbReference type="Gene3D" id="3.40.50.2300">
    <property type="match status" value="1"/>
</dbReference>
<feature type="modified residue" description="4-aspartylphosphate" evidence="2">
    <location>
        <position position="84"/>
    </location>
</feature>
<organism evidence="5 6">
    <name type="scientific">Humisphaera borealis</name>
    <dbReference type="NCBI Taxonomy" id="2807512"/>
    <lineage>
        <taxon>Bacteria</taxon>
        <taxon>Pseudomonadati</taxon>
        <taxon>Planctomycetota</taxon>
        <taxon>Phycisphaerae</taxon>
        <taxon>Tepidisphaerales</taxon>
        <taxon>Tepidisphaeraceae</taxon>
        <taxon>Humisphaera</taxon>
    </lineage>
</organism>
<dbReference type="InterPro" id="IPR011006">
    <property type="entry name" value="CheY-like_superfamily"/>
</dbReference>
<dbReference type="RefSeq" id="WP_206293660.1">
    <property type="nucleotide sequence ID" value="NZ_CP063458.1"/>
</dbReference>
<feature type="region of interest" description="Disordered" evidence="3">
    <location>
        <begin position="1"/>
        <end position="28"/>
    </location>
</feature>
<dbReference type="KEGG" id="hbs:IPV69_04160"/>
<feature type="domain" description="Response regulatory" evidence="4">
    <location>
        <begin position="35"/>
        <end position="150"/>
    </location>
</feature>
<accession>A0A7M2WYS1</accession>
<dbReference type="AlphaFoldDB" id="A0A7M2WYS1"/>
<keyword evidence="6" id="KW-1185">Reference proteome</keyword>